<feature type="transmembrane region" description="Helical" evidence="6">
    <location>
        <begin position="153"/>
        <end position="173"/>
    </location>
</feature>
<evidence type="ECO:0000313" key="7">
    <source>
        <dbReference type="EMBL" id="AII14432.1"/>
    </source>
</evidence>
<dbReference type="PANTHER" id="PTHR21716">
    <property type="entry name" value="TRANSMEMBRANE PROTEIN"/>
    <property type="match status" value="1"/>
</dbReference>
<feature type="transmembrane region" description="Helical" evidence="6">
    <location>
        <begin position="205"/>
        <end position="226"/>
    </location>
</feature>
<dbReference type="GO" id="GO:0016020">
    <property type="term" value="C:membrane"/>
    <property type="evidence" value="ECO:0007669"/>
    <property type="project" value="UniProtKB-SubCell"/>
</dbReference>
<dbReference type="PATRIC" id="fig|1244531.5.peg.579"/>
<keyword evidence="4 6" id="KW-1133">Transmembrane helix</keyword>
<dbReference type="EMBL" id="CP009043">
    <property type="protein sequence ID" value="AII14432.1"/>
    <property type="molecule type" value="Genomic_DNA"/>
</dbReference>
<sequence length="355" mass="39508">MINPQNKPQKTNRIFFAMFAIFVLCLVVFLFKSYILTISIGVLLAIATASVQNLFLNLSNGKKMLSAAITTVFLCCVFFIPFMYAMAQVVKYISNFDINSITSSIDYIKNYDIKLPESFEFLEPKIKEIIGSINITAIASKVLVYARASLEKSASFFIDISFIALFFFFSHLYGSELASYVKKITPMAKSELEFIFLEVANTMSVVFYSTIANILLQGFLFAIISWYYGYDALLFGILFAFASLIPIVGGALVYVPLSIYQFSLGDASGAVVILVYSILVISTLADNFIKPFIIKIINEKLLKTPAKINELLIFFAMIAGITSFGFWGIILGPAIITLSAATLKLYALLKERDIV</sequence>
<name>A0A076FAD5_9BACT</name>
<dbReference type="STRING" id="1244531.CIG2463D_0567"/>
<evidence type="ECO:0000256" key="3">
    <source>
        <dbReference type="ARBA" id="ARBA00022692"/>
    </source>
</evidence>
<accession>A0A076FAD5</accession>
<feature type="transmembrane region" description="Helical" evidence="6">
    <location>
        <begin position="129"/>
        <end position="146"/>
    </location>
</feature>
<reference evidence="8" key="1">
    <citation type="journal article" date="2014" name="Genome Announc.">
        <title>Complete Genome Sequence of Campylobacter iguaniorum Strain 1485ET, Isolated from a Bearded Dragon (Pogona vitticeps).</title>
        <authorList>
            <person name="Gilbert M.J."/>
            <person name="Miller W.G."/>
            <person name="Yee E."/>
            <person name="Kik M."/>
            <person name="Wagenaar J.A."/>
            <person name="Duim B."/>
        </authorList>
    </citation>
    <scope>NUCLEOTIDE SEQUENCE [LARGE SCALE GENOMIC DNA]</scope>
    <source>
        <strain evidence="8">1485E</strain>
    </source>
</reference>
<feature type="transmembrane region" description="Helical" evidence="6">
    <location>
        <begin position="267"/>
        <end position="289"/>
    </location>
</feature>
<evidence type="ECO:0000256" key="2">
    <source>
        <dbReference type="ARBA" id="ARBA00009773"/>
    </source>
</evidence>
<keyword evidence="5 6" id="KW-0472">Membrane</keyword>
<feature type="transmembrane region" description="Helical" evidence="6">
    <location>
        <begin position="233"/>
        <end position="255"/>
    </location>
</feature>
<feature type="transmembrane region" description="Helical" evidence="6">
    <location>
        <begin position="37"/>
        <end position="58"/>
    </location>
</feature>
<organism evidence="7 8">
    <name type="scientific">Campylobacter iguaniorum</name>
    <dbReference type="NCBI Taxonomy" id="1244531"/>
    <lineage>
        <taxon>Bacteria</taxon>
        <taxon>Pseudomonadati</taxon>
        <taxon>Campylobacterota</taxon>
        <taxon>Epsilonproteobacteria</taxon>
        <taxon>Campylobacterales</taxon>
        <taxon>Campylobacteraceae</taxon>
        <taxon>Campylobacter</taxon>
    </lineage>
</organism>
<feature type="transmembrane region" description="Helical" evidence="6">
    <location>
        <begin position="65"/>
        <end position="87"/>
    </location>
</feature>
<comment type="similarity">
    <text evidence="2">Belongs to the autoinducer-2 exporter (AI-2E) (TC 2.A.86) family.</text>
</comment>
<dbReference type="HOGENOM" id="CLU_041771_4_0_7"/>
<comment type="subcellular location">
    <subcellularLocation>
        <location evidence="1">Membrane</location>
        <topology evidence="1">Multi-pass membrane protein</topology>
    </subcellularLocation>
</comment>
<evidence type="ECO:0000313" key="8">
    <source>
        <dbReference type="Proteomes" id="UP000028486"/>
    </source>
</evidence>
<dbReference type="Proteomes" id="UP000028486">
    <property type="component" value="Chromosome"/>
</dbReference>
<feature type="transmembrane region" description="Helical" evidence="6">
    <location>
        <begin position="310"/>
        <end position="336"/>
    </location>
</feature>
<evidence type="ECO:0000256" key="5">
    <source>
        <dbReference type="ARBA" id="ARBA00023136"/>
    </source>
</evidence>
<dbReference type="eggNOG" id="COG0628">
    <property type="taxonomic scope" value="Bacteria"/>
</dbReference>
<dbReference type="PANTHER" id="PTHR21716:SF4">
    <property type="entry name" value="TRANSMEMBRANE PROTEIN 245"/>
    <property type="match status" value="1"/>
</dbReference>
<feature type="transmembrane region" description="Helical" evidence="6">
    <location>
        <begin position="12"/>
        <end position="31"/>
    </location>
</feature>
<proteinExistence type="inferred from homology"/>
<dbReference type="InterPro" id="IPR002549">
    <property type="entry name" value="AI-2E-like"/>
</dbReference>
<keyword evidence="8" id="KW-1185">Reference proteome</keyword>
<protein>
    <submittedName>
        <fullName evidence="7">Acid membrane antigen A</fullName>
    </submittedName>
</protein>
<dbReference type="RefSeq" id="WP_038453501.1">
    <property type="nucleotide sequence ID" value="NZ_CP009043.1"/>
</dbReference>
<gene>
    <name evidence="7" type="primary">amaA</name>
    <name evidence="7" type="ORF">CIG1485E_0567</name>
</gene>
<evidence type="ECO:0000256" key="1">
    <source>
        <dbReference type="ARBA" id="ARBA00004141"/>
    </source>
</evidence>
<dbReference type="Pfam" id="PF01594">
    <property type="entry name" value="AI-2E_transport"/>
    <property type="match status" value="1"/>
</dbReference>
<dbReference type="KEGG" id="caj:CIG1485E_0567"/>
<dbReference type="AlphaFoldDB" id="A0A076FAD5"/>
<evidence type="ECO:0000256" key="6">
    <source>
        <dbReference type="SAM" id="Phobius"/>
    </source>
</evidence>
<keyword evidence="3 6" id="KW-0812">Transmembrane</keyword>
<evidence type="ECO:0000256" key="4">
    <source>
        <dbReference type="ARBA" id="ARBA00022989"/>
    </source>
</evidence>